<accession>A0A0D5Y0S5</accession>
<dbReference type="KEGG" id="pcz:PCL1606_34550"/>
<dbReference type="SUPFAM" id="SSF55729">
    <property type="entry name" value="Acyl-CoA N-acyltransferases (Nat)"/>
    <property type="match status" value="1"/>
</dbReference>
<evidence type="ECO:0000256" key="1">
    <source>
        <dbReference type="ARBA" id="ARBA00022679"/>
    </source>
</evidence>
<evidence type="ECO:0000256" key="2">
    <source>
        <dbReference type="ARBA" id="ARBA00023315"/>
    </source>
</evidence>
<gene>
    <name evidence="4" type="ORF">PCL1606_34550</name>
</gene>
<proteinExistence type="predicted"/>
<sequence length="170" mass="17747">MTVRIRPEHPGDIAAIEALTREAFLTEAHSSHTEQYIVNALRDAGVLSLSWVAERDGAVIGHASLSPVTLSQGEPGWYGLAPVSVLPAYQGQGVGSALVRQLLAQLQAQGAAGCVVLGDPGYYGRFGFLAHAGLTLPGVPAEYFQALSFGAVVPRGEVSFHPAFAAQAPD</sequence>
<dbReference type="PANTHER" id="PTHR43877">
    <property type="entry name" value="AMINOALKYLPHOSPHONATE N-ACETYLTRANSFERASE-RELATED-RELATED"/>
    <property type="match status" value="1"/>
</dbReference>
<evidence type="ECO:0000313" key="4">
    <source>
        <dbReference type="EMBL" id="AKA24906.1"/>
    </source>
</evidence>
<protein>
    <submittedName>
        <fullName evidence="4">GCN5 family N-acetyltransferase</fullName>
    </submittedName>
</protein>
<dbReference type="RefSeq" id="WP_045883629.1">
    <property type="nucleotide sequence ID" value="NZ_CP011110.1"/>
</dbReference>
<dbReference type="Pfam" id="PF00583">
    <property type="entry name" value="Acetyltransf_1"/>
    <property type="match status" value="1"/>
</dbReference>
<dbReference type="InterPro" id="IPR016181">
    <property type="entry name" value="Acyl_CoA_acyltransferase"/>
</dbReference>
<evidence type="ECO:0000313" key="5">
    <source>
        <dbReference type="Proteomes" id="UP000032748"/>
    </source>
</evidence>
<dbReference type="PANTHER" id="PTHR43877:SF6">
    <property type="entry name" value="GCN5-RELATED N-ACETYLTRANSFERASE"/>
    <property type="match status" value="1"/>
</dbReference>
<dbReference type="EMBL" id="CP011110">
    <property type="protein sequence ID" value="AKA24906.1"/>
    <property type="molecule type" value="Genomic_DNA"/>
</dbReference>
<dbReference type="InterPro" id="IPR050832">
    <property type="entry name" value="Bact_Acetyltransf"/>
</dbReference>
<keyword evidence="2" id="KW-0012">Acyltransferase</keyword>
<dbReference type="Gene3D" id="3.40.630.30">
    <property type="match status" value="1"/>
</dbReference>
<dbReference type="GO" id="GO:0016747">
    <property type="term" value="F:acyltransferase activity, transferring groups other than amino-acyl groups"/>
    <property type="evidence" value="ECO:0007669"/>
    <property type="project" value="InterPro"/>
</dbReference>
<dbReference type="PATRIC" id="fig|587753.10.peg.3441"/>
<dbReference type="Proteomes" id="UP000032748">
    <property type="component" value="Chromosome"/>
</dbReference>
<dbReference type="InterPro" id="IPR000182">
    <property type="entry name" value="GNAT_dom"/>
</dbReference>
<feature type="domain" description="N-acetyltransferase" evidence="3">
    <location>
        <begin position="3"/>
        <end position="154"/>
    </location>
</feature>
<dbReference type="AlphaFoldDB" id="A0A0D5Y0S5"/>
<evidence type="ECO:0000259" key="3">
    <source>
        <dbReference type="PROSITE" id="PS51186"/>
    </source>
</evidence>
<reference evidence="4 5" key="1">
    <citation type="journal article" date="2015" name="Mol. Plant Microbe Interact.">
        <title>Comparative Genomic Analysis of Pseudomonas chlororaphis PCL1606 Reveals New Insight into Antifungal Compounds Involved in Biocontrol.</title>
        <authorList>
            <person name="Calderon C.E."/>
            <person name="Ramos C."/>
            <person name="de Vicente A."/>
            <person name="Cazorla F.M."/>
        </authorList>
    </citation>
    <scope>NUCLEOTIDE SEQUENCE [LARGE SCALE GENOMIC DNA]</scope>
    <source>
        <strain evidence="4 5">PCL1606</strain>
    </source>
</reference>
<dbReference type="PROSITE" id="PS51186">
    <property type="entry name" value="GNAT"/>
    <property type="match status" value="1"/>
</dbReference>
<dbReference type="CDD" id="cd04301">
    <property type="entry name" value="NAT_SF"/>
    <property type="match status" value="1"/>
</dbReference>
<name>A0A0D5Y0S5_9PSED</name>
<dbReference type="OrthoDB" id="9797178at2"/>
<keyword evidence="1 4" id="KW-0808">Transferase</keyword>
<organism evidence="4 5">
    <name type="scientific">Pseudomonas chlororaphis</name>
    <dbReference type="NCBI Taxonomy" id="587753"/>
    <lineage>
        <taxon>Bacteria</taxon>
        <taxon>Pseudomonadati</taxon>
        <taxon>Pseudomonadota</taxon>
        <taxon>Gammaproteobacteria</taxon>
        <taxon>Pseudomonadales</taxon>
        <taxon>Pseudomonadaceae</taxon>
        <taxon>Pseudomonas</taxon>
    </lineage>
</organism>